<feature type="compositionally biased region" description="Acidic residues" evidence="1">
    <location>
        <begin position="211"/>
        <end position="230"/>
    </location>
</feature>
<protein>
    <recommendedName>
        <fullName evidence="4">RRM domain-containing protein</fullName>
    </recommendedName>
</protein>
<dbReference type="InterPro" id="IPR019416">
    <property type="entry name" value="NCBP3"/>
</dbReference>
<feature type="region of interest" description="Disordered" evidence="1">
    <location>
        <begin position="28"/>
        <end position="56"/>
    </location>
</feature>
<feature type="compositionally biased region" description="Acidic residues" evidence="1">
    <location>
        <begin position="28"/>
        <end position="37"/>
    </location>
</feature>
<accession>A0ABR3Y567</accession>
<evidence type="ECO:0008006" key="4">
    <source>
        <dbReference type="Google" id="ProtNLM"/>
    </source>
</evidence>
<feature type="compositionally biased region" description="Basic and acidic residues" evidence="1">
    <location>
        <begin position="38"/>
        <end position="52"/>
    </location>
</feature>
<dbReference type="PANTHER" id="PTHR16291:SF0">
    <property type="entry name" value="NUCLEAR CAP-BINDING PROTEIN SUBUNIT 3"/>
    <property type="match status" value="1"/>
</dbReference>
<evidence type="ECO:0000313" key="2">
    <source>
        <dbReference type="EMBL" id="KAL1883012.1"/>
    </source>
</evidence>
<keyword evidence="3" id="KW-1185">Reference proteome</keyword>
<dbReference type="PANTHER" id="PTHR16291">
    <property type="entry name" value="NUCLEAR CAP-BINDING PROTEIN SUBUNIT 3"/>
    <property type="match status" value="1"/>
</dbReference>
<evidence type="ECO:0000313" key="3">
    <source>
        <dbReference type="Proteomes" id="UP001586593"/>
    </source>
</evidence>
<name>A0ABR3Y567_9PEZI</name>
<gene>
    <name evidence="2" type="ORF">VTK73DRAFT_534</name>
</gene>
<organism evidence="2 3">
    <name type="scientific">Phialemonium thermophilum</name>
    <dbReference type="NCBI Taxonomy" id="223376"/>
    <lineage>
        <taxon>Eukaryota</taxon>
        <taxon>Fungi</taxon>
        <taxon>Dikarya</taxon>
        <taxon>Ascomycota</taxon>
        <taxon>Pezizomycotina</taxon>
        <taxon>Sordariomycetes</taxon>
        <taxon>Sordariomycetidae</taxon>
        <taxon>Cephalothecales</taxon>
        <taxon>Cephalothecaceae</taxon>
        <taxon>Phialemonium</taxon>
    </lineage>
</organism>
<sequence>MDLDIEMDDALDITPVGEETVYTTDIIPEEEQEPGEVDESHISESQDNRVEEETTLVPNKVHIRGLDTFNPEDVKAYVSEHFSSGRFERIEWIDDTSANLVFGSESTAQDAFIALAAVEVADPTQLPPLETLPAKSFSGKPESVLVVRLAVASDRKVTGAAARSRFYLLHPEYDPEERRRRGELHRSKYRDRNGYGRDRHRRDRPRRRGDGDDEEGAEPFDASLYDDDEAALAKRERTTMRGGLRRPRSRGSSSLPADEDGEVDDDDDEIRSRRNRDKELFPDRRPKGRDRPSDHRDRSASPLRDGSRMELEDLARDEAAAAQNREKARAIRDRLSIDNSTKELFPTKLASSSSPGHKAKMDSVDQGTVLSSAKLADRITPKASLADRITPRSAEDAASGLNIRGLANKRGPNQGIAIKGMSAKELFPEKLGNAGKELFVDKAERRRRQKAEDSFY</sequence>
<evidence type="ECO:0000256" key="1">
    <source>
        <dbReference type="SAM" id="MobiDB-lite"/>
    </source>
</evidence>
<feature type="compositionally biased region" description="Acidic residues" evidence="1">
    <location>
        <begin position="257"/>
        <end position="269"/>
    </location>
</feature>
<dbReference type="Proteomes" id="UP001586593">
    <property type="component" value="Unassembled WGS sequence"/>
</dbReference>
<feature type="region of interest" description="Disordered" evidence="1">
    <location>
        <begin position="177"/>
        <end position="334"/>
    </location>
</feature>
<dbReference type="Pfam" id="PF10309">
    <property type="entry name" value="NCBP3"/>
    <property type="match status" value="1"/>
</dbReference>
<feature type="compositionally biased region" description="Basic and acidic residues" evidence="1">
    <location>
        <begin position="177"/>
        <end position="197"/>
    </location>
</feature>
<feature type="compositionally biased region" description="Basic and acidic residues" evidence="1">
    <location>
        <begin position="270"/>
        <end position="334"/>
    </location>
</feature>
<proteinExistence type="predicted"/>
<comment type="caution">
    <text evidence="2">The sequence shown here is derived from an EMBL/GenBank/DDBJ whole genome shotgun (WGS) entry which is preliminary data.</text>
</comment>
<reference evidence="2 3" key="1">
    <citation type="journal article" date="2024" name="Commun. Biol.">
        <title>Comparative genomic analysis of thermophilic fungi reveals convergent evolutionary adaptations and gene losses.</title>
        <authorList>
            <person name="Steindorff A.S."/>
            <person name="Aguilar-Pontes M.V."/>
            <person name="Robinson A.J."/>
            <person name="Andreopoulos B."/>
            <person name="LaButti K."/>
            <person name="Kuo A."/>
            <person name="Mondo S."/>
            <person name="Riley R."/>
            <person name="Otillar R."/>
            <person name="Haridas S."/>
            <person name="Lipzen A."/>
            <person name="Grimwood J."/>
            <person name="Schmutz J."/>
            <person name="Clum A."/>
            <person name="Reid I.D."/>
            <person name="Moisan M.C."/>
            <person name="Butler G."/>
            <person name="Nguyen T.T.M."/>
            <person name="Dewar K."/>
            <person name="Conant G."/>
            <person name="Drula E."/>
            <person name="Henrissat B."/>
            <person name="Hansel C."/>
            <person name="Singer S."/>
            <person name="Hutchinson M.I."/>
            <person name="de Vries R.P."/>
            <person name="Natvig D.O."/>
            <person name="Powell A.J."/>
            <person name="Tsang A."/>
            <person name="Grigoriev I.V."/>
        </authorList>
    </citation>
    <scope>NUCLEOTIDE SEQUENCE [LARGE SCALE GENOMIC DNA]</scope>
    <source>
        <strain evidence="2 3">ATCC 24622</strain>
    </source>
</reference>
<feature type="compositionally biased region" description="Basic residues" evidence="1">
    <location>
        <begin position="198"/>
        <end position="207"/>
    </location>
</feature>
<dbReference type="EMBL" id="JAZHXJ010000011">
    <property type="protein sequence ID" value="KAL1883012.1"/>
    <property type="molecule type" value="Genomic_DNA"/>
</dbReference>
<feature type="region of interest" description="Disordered" evidence="1">
    <location>
        <begin position="346"/>
        <end position="365"/>
    </location>
</feature>